<organism evidence="15 16">
    <name type="scientific">Georgenia halophila</name>
    <dbReference type="NCBI Taxonomy" id="620889"/>
    <lineage>
        <taxon>Bacteria</taxon>
        <taxon>Bacillati</taxon>
        <taxon>Actinomycetota</taxon>
        <taxon>Actinomycetes</taxon>
        <taxon>Micrococcales</taxon>
        <taxon>Bogoriellaceae</taxon>
        <taxon>Georgenia</taxon>
    </lineage>
</organism>
<evidence type="ECO:0000256" key="2">
    <source>
        <dbReference type="ARBA" id="ARBA00022741"/>
    </source>
</evidence>
<dbReference type="InterPro" id="IPR041851">
    <property type="entry name" value="RecD_N_sf"/>
</dbReference>
<evidence type="ECO:0000256" key="7">
    <source>
        <dbReference type="ARBA" id="ARBA00022840"/>
    </source>
</evidence>
<dbReference type="Proteomes" id="UP001500622">
    <property type="component" value="Unassembled WGS sequence"/>
</dbReference>
<evidence type="ECO:0000256" key="1">
    <source>
        <dbReference type="ARBA" id="ARBA00022722"/>
    </source>
</evidence>
<gene>
    <name evidence="11 15" type="primary">recD</name>
    <name evidence="15" type="ORF">GCM10023169_30660</name>
</gene>
<dbReference type="Pfam" id="PF21185">
    <property type="entry name" value="RecD_N"/>
    <property type="match status" value="1"/>
</dbReference>
<dbReference type="InterPro" id="IPR006344">
    <property type="entry name" value="RecD"/>
</dbReference>
<dbReference type="Pfam" id="PF13538">
    <property type="entry name" value="UvrD_C_2"/>
    <property type="match status" value="1"/>
</dbReference>
<evidence type="ECO:0000256" key="10">
    <source>
        <dbReference type="ARBA" id="ARBA00023235"/>
    </source>
</evidence>
<dbReference type="InterPro" id="IPR027785">
    <property type="entry name" value="UvrD-like_helicase_C"/>
</dbReference>
<keyword evidence="7 11" id="KW-0067">ATP-binding</keyword>
<comment type="catalytic activity">
    <reaction evidence="11">
        <text>ATP + H2O = ADP + phosphate + H(+)</text>
        <dbReference type="Rhea" id="RHEA:13065"/>
        <dbReference type="ChEBI" id="CHEBI:15377"/>
        <dbReference type="ChEBI" id="CHEBI:15378"/>
        <dbReference type="ChEBI" id="CHEBI:30616"/>
        <dbReference type="ChEBI" id="CHEBI:43474"/>
        <dbReference type="ChEBI" id="CHEBI:456216"/>
        <dbReference type="EC" id="5.6.2.3"/>
    </reaction>
</comment>
<dbReference type="InterPro" id="IPR027417">
    <property type="entry name" value="P-loop_NTPase"/>
</dbReference>
<evidence type="ECO:0000256" key="9">
    <source>
        <dbReference type="ARBA" id="ARBA00023204"/>
    </source>
</evidence>
<keyword evidence="10 11" id="KW-0413">Isomerase</keyword>
<comment type="caution">
    <text evidence="15">The sequence shown here is derived from an EMBL/GenBank/DDBJ whole genome shotgun (WGS) entry which is preliminary data.</text>
</comment>
<dbReference type="HAMAP" id="MF_01487">
    <property type="entry name" value="RecD"/>
    <property type="match status" value="1"/>
</dbReference>
<dbReference type="InterPro" id="IPR049550">
    <property type="entry name" value="RecD_N"/>
</dbReference>
<dbReference type="InterPro" id="IPR050534">
    <property type="entry name" value="Coronavir_polyprotein_1ab"/>
</dbReference>
<proteinExistence type="inferred from homology"/>
<sequence>MSAQPTIQGRTPPVDGTDLVPEDPRVALKAPPLLARFNAAGLLAAADVHVATRLGRLAREPDESVLLAVALAVRAVRAGSVCVRLDDLDALAVPEAEDPAADNDAPDVDSLPWPEPAAWASAVQASPLVAAGLDGPVDRPVRWVDGRLYLDRYWRDELLVRRGVDTRLASPVPGIDDDRLVAAVHRLFPSESDERQRLAAATAVHGRLTVLTGGPGTGKTTTVARLLAVLQDVAGQGTSGSLRVALAAPTGKAAARLQEAVHDAVAQLSSEDRALVGEPAASTVHRLLGWKPGTSTRFRHDASHHLPHDVVVVDETSMVSLPLMARLLEALRPDTRLVLVGDPDQLASVEAGAVLGDLVARPAPSVSTTSPAPSASAEASAAPVPTALVPADLEPAERDRLRGGVVRLTKVHRQDEHSRILPLAAAIRAGDADQVLSILRDGGGGVEFVEIAGERPTEEEVRAVHDDAVRAGSALVAAARAGDVTAALQALEDHRLMLAHRRGPAGVAHWAAVVEQWVTDAAGGHSGDDTPWDPGRPLLVTSNDRETGLYNGDTGVVVAGERGGPAAGESPADGRPDRRVMAVFGDPDRPLRVRPHRLPPVETVHAMTVHRGQGSQFRAVSLVLPPASSPLLTRELLYTAVTRAREAVRVVGTAEAVRIAVERPVRRASGLREPLGE</sequence>
<comment type="miscellaneous">
    <text evidence="11">In the RecBCD complex, RecB has a slow 3'-5' helicase, an exonuclease activity and loads RecA onto ssDNA, RecD has a fast 5'-3' helicase activity, while RecC stimulates the ATPase and processivity of the RecB helicase and contributes to recognition of the Chi site.</text>
</comment>
<accession>A0ABP8LGL4</accession>
<comment type="function">
    <text evidence="11">A helicase/nuclease that prepares dsDNA breaks (DSB) for recombinational DNA repair. Binds to DSBs and unwinds DNA via a highly rapid and processive ATP-dependent bidirectional helicase activity. Unwinds dsDNA until it encounters a Chi (crossover hotspot instigator) sequence from the 3' direction. Cuts ssDNA a few nucleotides 3' to the Chi site. The properties and activities of the enzyme are changed at Chi. The Chi-altered holoenzyme produces a long 3'-ssDNA overhang and facilitates RecA-binding to the ssDNA for homologous DNA recombination and repair. Holoenzyme degrades any linearized DNA that is unable to undergo homologous recombination. In the holoenzyme this subunit has ssDNA-dependent ATPase and 5'-3' helicase activity. When added to pre-assembled RecBC greatly stimulates nuclease activity and augments holoenzyme processivity. Negatively regulates the RecA-loading ability of RecBCD.</text>
</comment>
<dbReference type="PANTHER" id="PTHR43788:SF6">
    <property type="entry name" value="DNA HELICASE B"/>
    <property type="match status" value="1"/>
</dbReference>
<evidence type="ECO:0000313" key="16">
    <source>
        <dbReference type="Proteomes" id="UP001500622"/>
    </source>
</evidence>
<dbReference type="Gene3D" id="1.10.10.1020">
    <property type="entry name" value="RecBCD complex, subunit RecD, N-terminal domain"/>
    <property type="match status" value="1"/>
</dbReference>
<feature type="region of interest" description="Disordered" evidence="12">
    <location>
        <begin position="1"/>
        <end position="22"/>
    </location>
</feature>
<name>A0ABP8LGL4_9MICO</name>
<keyword evidence="1 11" id="KW-0540">Nuclease</keyword>
<evidence type="ECO:0000259" key="13">
    <source>
        <dbReference type="Pfam" id="PF13538"/>
    </source>
</evidence>
<dbReference type="Gene3D" id="2.30.30.940">
    <property type="match status" value="1"/>
</dbReference>
<evidence type="ECO:0000256" key="11">
    <source>
        <dbReference type="HAMAP-Rule" id="MF_01487"/>
    </source>
</evidence>
<dbReference type="EMBL" id="BAABGN010000012">
    <property type="protein sequence ID" value="GAA4428924.1"/>
    <property type="molecule type" value="Genomic_DNA"/>
</dbReference>
<dbReference type="Pfam" id="PF13245">
    <property type="entry name" value="AAA_19"/>
    <property type="match status" value="1"/>
</dbReference>
<dbReference type="PANTHER" id="PTHR43788">
    <property type="entry name" value="DNA2/NAM7 HELICASE FAMILY MEMBER"/>
    <property type="match status" value="1"/>
</dbReference>
<evidence type="ECO:0000259" key="14">
    <source>
        <dbReference type="Pfam" id="PF21185"/>
    </source>
</evidence>
<dbReference type="CDD" id="cd18809">
    <property type="entry name" value="SF1_C_RecD"/>
    <property type="match status" value="1"/>
</dbReference>
<feature type="domain" description="UvrD-like helicase C-terminal" evidence="13">
    <location>
        <begin position="604"/>
        <end position="651"/>
    </location>
</feature>
<keyword evidence="3 11" id="KW-0227">DNA damage</keyword>
<keyword evidence="8 11" id="KW-0238">DNA-binding</keyword>
<evidence type="ECO:0000256" key="4">
    <source>
        <dbReference type="ARBA" id="ARBA00022801"/>
    </source>
</evidence>
<reference evidence="16" key="1">
    <citation type="journal article" date="2019" name="Int. J. Syst. Evol. Microbiol.">
        <title>The Global Catalogue of Microorganisms (GCM) 10K type strain sequencing project: providing services to taxonomists for standard genome sequencing and annotation.</title>
        <authorList>
            <consortium name="The Broad Institute Genomics Platform"/>
            <consortium name="The Broad Institute Genome Sequencing Center for Infectious Disease"/>
            <person name="Wu L."/>
            <person name="Ma J."/>
        </authorList>
    </citation>
    <scope>NUCLEOTIDE SEQUENCE [LARGE SCALE GENOMIC DNA]</scope>
    <source>
        <strain evidence="16">JCM 17810</strain>
    </source>
</reference>
<keyword evidence="4 11" id="KW-0378">Hydrolase</keyword>
<evidence type="ECO:0000256" key="6">
    <source>
        <dbReference type="ARBA" id="ARBA00022839"/>
    </source>
</evidence>
<keyword evidence="9 11" id="KW-0234">DNA repair</keyword>
<dbReference type="Gene3D" id="3.40.50.300">
    <property type="entry name" value="P-loop containing nucleotide triphosphate hydrolases"/>
    <property type="match status" value="3"/>
</dbReference>
<keyword evidence="6 11" id="KW-0269">Exonuclease</keyword>
<dbReference type="EC" id="5.6.2.3" evidence="11"/>
<feature type="region of interest" description="Disordered" evidence="12">
    <location>
        <begin position="363"/>
        <end position="383"/>
    </location>
</feature>
<keyword evidence="16" id="KW-1185">Reference proteome</keyword>
<evidence type="ECO:0000256" key="5">
    <source>
        <dbReference type="ARBA" id="ARBA00022806"/>
    </source>
</evidence>
<dbReference type="SUPFAM" id="SSF52540">
    <property type="entry name" value="P-loop containing nucleoside triphosphate hydrolases"/>
    <property type="match status" value="2"/>
</dbReference>
<protein>
    <recommendedName>
        <fullName evidence="11">RecBCD enzyme subunit RecD</fullName>
        <ecNumber evidence="11">5.6.2.3</ecNumber>
    </recommendedName>
    <alternativeName>
        <fullName evidence="11">DNA 5'-3' helicase subunit RecD</fullName>
    </alternativeName>
    <alternativeName>
        <fullName evidence="11">Exonuclease V subunit RecD</fullName>
        <shortName evidence="11">ExoV subunit RecD</shortName>
    </alternativeName>
    <alternativeName>
        <fullName evidence="11">Helicase/nuclease RecBCD subunit RecD</fullName>
    </alternativeName>
</protein>
<comment type="similarity">
    <text evidence="11">Belongs to the RecD family.</text>
</comment>
<keyword evidence="5 11" id="KW-0347">Helicase</keyword>
<evidence type="ECO:0000256" key="8">
    <source>
        <dbReference type="ARBA" id="ARBA00023125"/>
    </source>
</evidence>
<evidence type="ECO:0000256" key="3">
    <source>
        <dbReference type="ARBA" id="ARBA00022763"/>
    </source>
</evidence>
<feature type="binding site" evidence="11">
    <location>
        <begin position="213"/>
        <end position="220"/>
    </location>
    <ligand>
        <name>ATP</name>
        <dbReference type="ChEBI" id="CHEBI:30616"/>
    </ligand>
</feature>
<dbReference type="CDD" id="cd17933">
    <property type="entry name" value="DEXSc_RecD-like"/>
    <property type="match status" value="1"/>
</dbReference>
<feature type="domain" description="RecBCD enzyme subunit RecD N-terminal" evidence="14">
    <location>
        <begin position="40"/>
        <end position="149"/>
    </location>
</feature>
<comment type="subunit">
    <text evidence="11">Heterotrimer of RecB, RecC and RecD. All subunits contribute to DNA-binding.</text>
</comment>
<evidence type="ECO:0000256" key="12">
    <source>
        <dbReference type="SAM" id="MobiDB-lite"/>
    </source>
</evidence>
<dbReference type="NCBIfam" id="TIGR01447">
    <property type="entry name" value="recD"/>
    <property type="match status" value="1"/>
</dbReference>
<keyword evidence="2 11" id="KW-0547">Nucleotide-binding</keyword>
<evidence type="ECO:0000313" key="15">
    <source>
        <dbReference type="EMBL" id="GAA4428924.1"/>
    </source>
</evidence>
<dbReference type="RefSeq" id="WP_345217142.1">
    <property type="nucleotide sequence ID" value="NZ_BAABGN010000012.1"/>
</dbReference>